<keyword evidence="6 10" id="KW-0378">Hydrolase</keyword>
<dbReference type="STRING" id="1515746.HR45_11570"/>
<keyword evidence="18" id="KW-1185">Reference proteome</keyword>
<dbReference type="Pfam" id="PF02225">
    <property type="entry name" value="PA"/>
    <property type="match status" value="1"/>
</dbReference>
<dbReference type="Gene3D" id="3.40.50.200">
    <property type="entry name" value="Peptidase S8/S53 domain"/>
    <property type="match status" value="1"/>
</dbReference>
<dbReference type="SUPFAM" id="SSF52025">
    <property type="entry name" value="PA domain"/>
    <property type="match status" value="1"/>
</dbReference>
<accession>A0A094JXZ7</accession>
<evidence type="ECO:0000256" key="10">
    <source>
        <dbReference type="PROSITE-ProRule" id="PRU01240"/>
    </source>
</evidence>
<dbReference type="PANTHER" id="PTHR10795">
    <property type="entry name" value="PROPROTEIN CONVERTASE SUBTILISIN/KEXIN"/>
    <property type="match status" value="1"/>
</dbReference>
<dbReference type="PRINTS" id="PR00723">
    <property type="entry name" value="SUBTILISIN"/>
</dbReference>
<dbReference type="InterPro" id="IPR046450">
    <property type="entry name" value="PA_dom_sf"/>
</dbReference>
<evidence type="ECO:0000259" key="15">
    <source>
        <dbReference type="Pfam" id="PF05922"/>
    </source>
</evidence>
<evidence type="ECO:0000259" key="14">
    <source>
        <dbReference type="Pfam" id="PF02225"/>
    </source>
</evidence>
<dbReference type="InterPro" id="IPR010259">
    <property type="entry name" value="S8pro/Inhibitor_I9"/>
</dbReference>
<feature type="active site" description="Charge relay system" evidence="9 10">
    <location>
        <position position="215"/>
    </location>
</feature>
<dbReference type="PROSITE" id="PS00138">
    <property type="entry name" value="SUBTILASE_SER"/>
    <property type="match status" value="1"/>
</dbReference>
<feature type="signal peptide" evidence="12">
    <location>
        <begin position="1"/>
        <end position="22"/>
    </location>
</feature>
<dbReference type="InterPro" id="IPR036852">
    <property type="entry name" value="Peptidase_S8/S53_dom_sf"/>
</dbReference>
<evidence type="ECO:0000256" key="5">
    <source>
        <dbReference type="ARBA" id="ARBA00022729"/>
    </source>
</evidence>
<dbReference type="InterPro" id="IPR037045">
    <property type="entry name" value="S8pro/Inhibitor_I9_sf"/>
</dbReference>
<feature type="active site" description="Charge relay system" evidence="9 10">
    <location>
        <position position="294"/>
    </location>
</feature>
<dbReference type="InterPro" id="IPR000209">
    <property type="entry name" value="Peptidase_S8/S53_dom"/>
</dbReference>
<dbReference type="Pfam" id="PF17766">
    <property type="entry name" value="fn3_6"/>
    <property type="match status" value="1"/>
</dbReference>
<evidence type="ECO:0000256" key="2">
    <source>
        <dbReference type="ARBA" id="ARBA00011073"/>
    </source>
</evidence>
<dbReference type="Pfam" id="PF00082">
    <property type="entry name" value="Peptidase_S8"/>
    <property type="match status" value="1"/>
</dbReference>
<dbReference type="InterPro" id="IPR034197">
    <property type="entry name" value="Peptidases_S8_3"/>
</dbReference>
<dbReference type="Gene3D" id="2.60.40.2310">
    <property type="match status" value="1"/>
</dbReference>
<evidence type="ECO:0000313" key="18">
    <source>
        <dbReference type="Proteomes" id="UP000029264"/>
    </source>
</evidence>
<evidence type="ECO:0000259" key="13">
    <source>
        <dbReference type="Pfam" id="PF00082"/>
    </source>
</evidence>
<comment type="subcellular location">
    <subcellularLocation>
        <location evidence="1">Secreted</location>
    </subcellularLocation>
</comment>
<proteinExistence type="inferred from homology"/>
<dbReference type="Pfam" id="PF05922">
    <property type="entry name" value="Inhibitor_I9"/>
    <property type="match status" value="1"/>
</dbReference>
<feature type="active site" description="Charge relay system" evidence="9 10">
    <location>
        <position position="636"/>
    </location>
</feature>
<dbReference type="GO" id="GO:0006508">
    <property type="term" value="P:proteolysis"/>
    <property type="evidence" value="ECO:0007669"/>
    <property type="project" value="UniProtKB-KW"/>
</dbReference>
<dbReference type="CDD" id="cd04852">
    <property type="entry name" value="Peptidases_S8_3"/>
    <property type="match status" value="1"/>
</dbReference>
<dbReference type="InterPro" id="IPR041469">
    <property type="entry name" value="Subtilisin-like_FN3"/>
</dbReference>
<dbReference type="Gene3D" id="2.60.40.10">
    <property type="entry name" value="Immunoglobulins"/>
    <property type="match status" value="1"/>
</dbReference>
<evidence type="ECO:0000256" key="6">
    <source>
        <dbReference type="ARBA" id="ARBA00022801"/>
    </source>
</evidence>
<dbReference type="eggNOG" id="COG1404">
    <property type="taxonomic scope" value="Bacteria"/>
</dbReference>
<dbReference type="CDD" id="cd04818">
    <property type="entry name" value="PA_subtilisin_1"/>
    <property type="match status" value="1"/>
</dbReference>
<protein>
    <submittedName>
        <fullName evidence="17">Protease</fullName>
    </submittedName>
</protein>
<evidence type="ECO:0000256" key="1">
    <source>
        <dbReference type="ARBA" id="ARBA00004613"/>
    </source>
</evidence>
<dbReference type="PROSITE" id="PS51892">
    <property type="entry name" value="SUBTILASE"/>
    <property type="match status" value="1"/>
</dbReference>
<dbReference type="InterPro" id="IPR015500">
    <property type="entry name" value="Peptidase_S8_subtilisin-rel"/>
</dbReference>
<feature type="chain" id="PRO_5001900931" evidence="12">
    <location>
        <begin position="23"/>
        <end position="1280"/>
    </location>
</feature>
<dbReference type="PROSITE" id="PS00136">
    <property type="entry name" value="SUBTILASE_ASP"/>
    <property type="match status" value="1"/>
</dbReference>
<dbReference type="Gene3D" id="3.50.30.30">
    <property type="match status" value="1"/>
</dbReference>
<comment type="similarity">
    <text evidence="2 10 11">Belongs to the peptidase S8 family.</text>
</comment>
<dbReference type="EMBL" id="JPEO01000007">
    <property type="protein sequence ID" value="KFZ37301.1"/>
    <property type="molecule type" value="Genomic_DNA"/>
</dbReference>
<dbReference type="Gene3D" id="2.60.120.380">
    <property type="match status" value="1"/>
</dbReference>
<evidence type="ECO:0000259" key="16">
    <source>
        <dbReference type="Pfam" id="PF17766"/>
    </source>
</evidence>
<evidence type="ECO:0000256" key="9">
    <source>
        <dbReference type="PIRSR" id="PIRSR615500-1"/>
    </source>
</evidence>
<dbReference type="GO" id="GO:0005576">
    <property type="term" value="C:extracellular region"/>
    <property type="evidence" value="ECO:0007669"/>
    <property type="project" value="UniProtKB-SubCell"/>
</dbReference>
<keyword evidence="4 10" id="KW-0645">Protease</keyword>
<gene>
    <name evidence="17" type="ORF">HR45_11570</name>
</gene>
<evidence type="ECO:0000256" key="3">
    <source>
        <dbReference type="ARBA" id="ARBA00022525"/>
    </source>
</evidence>
<evidence type="ECO:0000256" key="11">
    <source>
        <dbReference type="RuleBase" id="RU003355"/>
    </source>
</evidence>
<dbReference type="InterPro" id="IPR020008">
    <property type="entry name" value="GlyGly_CTERM"/>
</dbReference>
<keyword evidence="3" id="KW-0964">Secreted</keyword>
<dbReference type="InterPro" id="IPR045051">
    <property type="entry name" value="SBT"/>
</dbReference>
<dbReference type="GO" id="GO:0004252">
    <property type="term" value="F:serine-type endopeptidase activity"/>
    <property type="evidence" value="ECO:0007669"/>
    <property type="project" value="UniProtKB-UniRule"/>
</dbReference>
<dbReference type="Pfam" id="PF22352">
    <property type="entry name" value="K319L-like_PKD"/>
    <property type="match status" value="1"/>
</dbReference>
<dbReference type="NCBIfam" id="TIGR03501">
    <property type="entry name" value="GlyGly_CTERM"/>
    <property type="match status" value="1"/>
</dbReference>
<evidence type="ECO:0000256" key="7">
    <source>
        <dbReference type="ARBA" id="ARBA00022825"/>
    </source>
</evidence>
<comment type="caution">
    <text evidence="17">The sequence shown here is derived from an EMBL/GenBank/DDBJ whole genome shotgun (WGS) entry which is preliminary data.</text>
</comment>
<evidence type="ECO:0000256" key="8">
    <source>
        <dbReference type="ARBA" id="ARBA00023180"/>
    </source>
</evidence>
<keyword evidence="7 10" id="KW-0720">Serine protease</keyword>
<feature type="domain" description="PA" evidence="14">
    <location>
        <begin position="469"/>
        <end position="554"/>
    </location>
</feature>
<dbReference type="InterPro" id="IPR023828">
    <property type="entry name" value="Peptidase_S8_Ser-AS"/>
</dbReference>
<dbReference type="Proteomes" id="UP000029264">
    <property type="component" value="Unassembled WGS sequence"/>
</dbReference>
<evidence type="ECO:0000256" key="12">
    <source>
        <dbReference type="SAM" id="SignalP"/>
    </source>
</evidence>
<dbReference type="RefSeq" id="WP_037443013.1">
    <property type="nucleotide sequence ID" value="NZ_JPEO01000007.1"/>
</dbReference>
<dbReference type="AlphaFoldDB" id="A0A094JXZ7"/>
<sequence length="1280" mass="132604">MKNKIAIAVSAALMGVGGYTVAAPILNPSIQVPSNLKHAAPAAKGQSSKSSKLKFVEEPGLANKKYTYIVRLADSPVASYSGSISGLAATKLDKASVAKSAGKGKLNVSSAKVKSYVQYLNAKQSNVMMMAAAAGVRVIAKEKFHYAFNGFSAELTPEQAKTLSQLPEVAYVEREASYQLATDSSPAFVGADKVWDGTATGTAAMGEGVIVGVLDTGINTDHPSFADIGGDGYDHTNPWGQGVYVGDCAGDFASMCNDKLIGVRSYEDITDDYDDTAIFGDTPPAKNGEDYNGHGSHTASTAAGNVLIGVPYVTPDPGKEESDGIVTDLVFDRVAGIAPHANIVAYQICSPGDTDDTYAGCPTSAILKALDDAVADGVDVINYSISGGGNPWDSATEMGFLAARDAGIFAAVAAGNGDQGPYTTSKSAPWYTAVAASTHPREIGSAVSFAGESYLYTVGSGPAIAEDITAPVTYVADDLDGCAAFPADAFSGKLALIQRGSCNFATKVGNAADAGAVGVIVFNADGDDSRLTMAGLEDSTIPAVFLGNTDGAAIKASIDANGEQSATLSAKVITAEGQGDVLASFSLLGPNSYIDVMTPSIAAPGVDIYAAQADQHYGHDVTGPAPSDFTLMSGTSMATPHVAGAGALLKSAHPDWTPDNIRSALMLTATTAQAMTKADATTPADEFDVGAGRIRVDLAAETGLVMDEADDNYVDADPDLGGDPRTLNIPSMTDSTCVTTCSWTRTVTATGAGTWAASSAAIDADSGLALTVTPATFTLAAGESQTLTITADVSDLADTSTYAFGQLELTSDDYPAARMPIAVMSARSNLPAQISIEAGRDKDQFVTTGLKHLDLTGVQASVSGLNKADIYQSTVGQDSDVSDFLDDLSDGVDYVGYRVPENAQMFVTKLSSDVAPDLDLWVMVDVDGDGSLDGYAGYSLHAGSDESVSITNPIPGDYYIFVQSYQASSATAQDPFTLKTTIVTDEADDNFSVDLSGDNTDFSLAYTWDDSFTVGDESYAMLVLSSTDETADDVSIPVVLTRVEDDVVLPSTASLAGELAPGVTHTISMPIAANRSDVARTYTINALLPMGQEAANVSDGGEISEGSVAWTITQAPHAVATAATFDFIPRQAGDYTMSINNIVDSANAESISQDYSFSVAEVAPELVIEGPAEVGERETFTLDASGSSDANADELTFKWVQLAGTPVSFDATASSISPEAPDVDDAGEILTFQVTVSDPHGNSKTDVVTVNVYETPNSGGALGWMSLLLMPLVWLRRKTA</sequence>
<dbReference type="InterPro" id="IPR023827">
    <property type="entry name" value="Peptidase_S8_Asp-AS"/>
</dbReference>
<dbReference type="InterPro" id="IPR013783">
    <property type="entry name" value="Ig-like_fold"/>
</dbReference>
<name>A0A094JXZ7_9GAMM</name>
<feature type="domain" description="Subtilisin-like protease fibronectin type-III" evidence="16">
    <location>
        <begin position="727"/>
        <end position="823"/>
    </location>
</feature>
<feature type="domain" description="Peptidase S8/S53" evidence="13">
    <location>
        <begin position="206"/>
        <end position="676"/>
    </location>
</feature>
<evidence type="ECO:0000313" key="17">
    <source>
        <dbReference type="EMBL" id="KFZ37301.1"/>
    </source>
</evidence>
<dbReference type="Gene3D" id="3.30.70.80">
    <property type="entry name" value="Peptidase S8 propeptide/proteinase inhibitor I9"/>
    <property type="match status" value="1"/>
</dbReference>
<dbReference type="SUPFAM" id="SSF52743">
    <property type="entry name" value="Subtilisin-like"/>
    <property type="match status" value="1"/>
</dbReference>
<keyword evidence="5 12" id="KW-0732">Signal</keyword>
<organism evidence="17 18">
    <name type="scientific">Shewanella mangrovi</name>
    <dbReference type="NCBI Taxonomy" id="1515746"/>
    <lineage>
        <taxon>Bacteria</taxon>
        <taxon>Pseudomonadati</taxon>
        <taxon>Pseudomonadota</taxon>
        <taxon>Gammaproteobacteria</taxon>
        <taxon>Alteromonadales</taxon>
        <taxon>Shewanellaceae</taxon>
        <taxon>Shewanella</taxon>
    </lineage>
</organism>
<keyword evidence="8" id="KW-0325">Glycoprotein</keyword>
<evidence type="ECO:0000256" key="4">
    <source>
        <dbReference type="ARBA" id="ARBA00022670"/>
    </source>
</evidence>
<reference evidence="17 18" key="1">
    <citation type="submission" date="2014-06" db="EMBL/GenBank/DDBJ databases">
        <title>Shewanella sp. YQH10.</title>
        <authorList>
            <person name="Liu Y."/>
            <person name="Zeng R."/>
        </authorList>
    </citation>
    <scope>NUCLEOTIDE SEQUENCE [LARGE SCALE GENOMIC DNA]</scope>
    <source>
        <strain evidence="17 18">YQH10</strain>
    </source>
</reference>
<feature type="domain" description="Inhibitor I9" evidence="15">
    <location>
        <begin position="68"/>
        <end position="180"/>
    </location>
</feature>
<dbReference type="InterPro" id="IPR003137">
    <property type="entry name" value="PA_domain"/>
</dbReference>